<organism evidence="6 7">
    <name type="scientific">Lupinus luteus</name>
    <name type="common">European yellow lupine</name>
    <dbReference type="NCBI Taxonomy" id="3873"/>
    <lineage>
        <taxon>Eukaryota</taxon>
        <taxon>Viridiplantae</taxon>
        <taxon>Streptophyta</taxon>
        <taxon>Embryophyta</taxon>
        <taxon>Tracheophyta</taxon>
        <taxon>Spermatophyta</taxon>
        <taxon>Magnoliopsida</taxon>
        <taxon>eudicotyledons</taxon>
        <taxon>Gunneridae</taxon>
        <taxon>Pentapetalae</taxon>
        <taxon>rosids</taxon>
        <taxon>fabids</taxon>
        <taxon>Fabales</taxon>
        <taxon>Fabaceae</taxon>
        <taxon>Papilionoideae</taxon>
        <taxon>50 kb inversion clade</taxon>
        <taxon>genistoids sensu lato</taxon>
        <taxon>core genistoids</taxon>
        <taxon>Genisteae</taxon>
        <taxon>Lupinus</taxon>
    </lineage>
</organism>
<feature type="region of interest" description="Disordered" evidence="3">
    <location>
        <begin position="174"/>
        <end position="203"/>
    </location>
</feature>
<feature type="domain" description="HTH myb-type" evidence="5">
    <location>
        <begin position="141"/>
        <end position="190"/>
    </location>
</feature>
<dbReference type="GO" id="GO:0000978">
    <property type="term" value="F:RNA polymerase II cis-regulatory region sequence-specific DNA binding"/>
    <property type="evidence" value="ECO:0007669"/>
    <property type="project" value="TreeGrafter"/>
</dbReference>
<dbReference type="EMBL" id="CAXHTB010000020">
    <property type="protein sequence ID" value="CAL0327675.1"/>
    <property type="molecule type" value="Genomic_DNA"/>
</dbReference>
<evidence type="ECO:0000256" key="2">
    <source>
        <dbReference type="ARBA" id="ARBA00023242"/>
    </source>
</evidence>
<dbReference type="CDD" id="cd00167">
    <property type="entry name" value="SANT"/>
    <property type="match status" value="1"/>
</dbReference>
<evidence type="ECO:0000259" key="4">
    <source>
        <dbReference type="PROSITE" id="PS50090"/>
    </source>
</evidence>
<dbReference type="AlphaFoldDB" id="A0AAV1Y1J7"/>
<dbReference type="InterPro" id="IPR009057">
    <property type="entry name" value="Homeodomain-like_sf"/>
</dbReference>
<feature type="compositionally biased region" description="Polar residues" evidence="3">
    <location>
        <begin position="174"/>
        <end position="183"/>
    </location>
</feature>
<dbReference type="PROSITE" id="PS51294">
    <property type="entry name" value="HTH_MYB"/>
    <property type="match status" value="1"/>
</dbReference>
<evidence type="ECO:0000313" key="7">
    <source>
        <dbReference type="Proteomes" id="UP001497480"/>
    </source>
</evidence>
<evidence type="ECO:0000256" key="3">
    <source>
        <dbReference type="SAM" id="MobiDB-lite"/>
    </source>
</evidence>
<accession>A0AAV1Y1J7</accession>
<dbReference type="PANTHER" id="PTHR45614">
    <property type="entry name" value="MYB PROTEIN-RELATED"/>
    <property type="match status" value="1"/>
</dbReference>
<keyword evidence="7" id="KW-1185">Reference proteome</keyword>
<dbReference type="Gene3D" id="1.10.10.60">
    <property type="entry name" value="Homeodomain-like"/>
    <property type="match status" value="1"/>
</dbReference>
<keyword evidence="2" id="KW-0539">Nucleus</keyword>
<dbReference type="PANTHER" id="PTHR45614:SF285">
    <property type="entry name" value="TRANSCRIPTION FACTOR MYB98"/>
    <property type="match status" value="1"/>
</dbReference>
<comment type="caution">
    <text evidence="6">The sequence shown here is derived from an EMBL/GenBank/DDBJ whole genome shotgun (WGS) entry which is preliminary data.</text>
</comment>
<dbReference type="InterPro" id="IPR050560">
    <property type="entry name" value="MYB_TF"/>
</dbReference>
<feature type="domain" description="Myb-like" evidence="4">
    <location>
        <begin position="136"/>
        <end position="186"/>
    </location>
</feature>
<dbReference type="PROSITE" id="PS50090">
    <property type="entry name" value="MYB_LIKE"/>
    <property type="match status" value="1"/>
</dbReference>
<protein>
    <recommendedName>
        <fullName evidence="8">Transcription factor MYB98</fullName>
    </recommendedName>
</protein>
<dbReference type="InterPro" id="IPR017930">
    <property type="entry name" value="Myb_dom"/>
</dbReference>
<evidence type="ECO:0000256" key="1">
    <source>
        <dbReference type="ARBA" id="ARBA00004123"/>
    </source>
</evidence>
<dbReference type="Proteomes" id="UP001497480">
    <property type="component" value="Unassembled WGS sequence"/>
</dbReference>
<dbReference type="SMART" id="SM00717">
    <property type="entry name" value="SANT"/>
    <property type="match status" value="1"/>
</dbReference>
<evidence type="ECO:0000313" key="6">
    <source>
        <dbReference type="EMBL" id="CAL0327675.1"/>
    </source>
</evidence>
<dbReference type="GO" id="GO:0005634">
    <property type="term" value="C:nucleus"/>
    <property type="evidence" value="ECO:0007669"/>
    <property type="project" value="UniProtKB-SubCell"/>
</dbReference>
<comment type="subcellular location">
    <subcellularLocation>
        <location evidence="1">Nucleus</location>
    </subcellularLocation>
</comment>
<sequence>MEDKLSFEVPLSKGTLFLHDFNHIDQFHVNVSSSNNPFFGVQTQNFDPYNHNFTHGYTSTGFDVYECKPFVENNIGGHAHIINNFQFGGYSLKFPQRNQMGYMVANRNYLHFNNALEAKPMNFVAPDEASCISPLSYNKEKDTWTNEEDKILIQTHKEMGNKWAEIAKKLPGRTENSIKNHWNATKRRQYSDQRNSRSKHPKDTLLHEYIKSLNLDKNPPIDYRKRSSANARATKNNTSTNKVAATSLVQSHNIKDQSSLSDCVVPNLDFCFDEHMFKDGYSIDSLLDDIPCGPTTMNGKYFDERMQGATPHSVEGKHFDLGGMQCDNHVLVDGNPFETEMAKEIMEPILGVEAKKKTSNERDLFLFVFFLVVLDDRNLEGCVFGIVAG</sequence>
<proteinExistence type="predicted"/>
<evidence type="ECO:0008006" key="8">
    <source>
        <dbReference type="Google" id="ProtNLM"/>
    </source>
</evidence>
<reference evidence="6 7" key="1">
    <citation type="submission" date="2024-03" db="EMBL/GenBank/DDBJ databases">
        <authorList>
            <person name="Martinez-Hernandez J."/>
        </authorList>
    </citation>
    <scope>NUCLEOTIDE SEQUENCE [LARGE SCALE GENOMIC DNA]</scope>
</reference>
<name>A0AAV1Y1J7_LUPLU</name>
<dbReference type="InterPro" id="IPR001005">
    <property type="entry name" value="SANT/Myb"/>
</dbReference>
<dbReference type="SUPFAM" id="SSF46689">
    <property type="entry name" value="Homeodomain-like"/>
    <property type="match status" value="1"/>
</dbReference>
<feature type="compositionally biased region" description="Basic and acidic residues" evidence="3">
    <location>
        <begin position="189"/>
        <end position="203"/>
    </location>
</feature>
<evidence type="ECO:0000259" key="5">
    <source>
        <dbReference type="PROSITE" id="PS51294"/>
    </source>
</evidence>
<gene>
    <name evidence="6" type="ORF">LLUT_LOCUS28735</name>
</gene>
<dbReference type="GO" id="GO:0000981">
    <property type="term" value="F:DNA-binding transcription factor activity, RNA polymerase II-specific"/>
    <property type="evidence" value="ECO:0007669"/>
    <property type="project" value="TreeGrafter"/>
</dbReference>
<dbReference type="Pfam" id="PF00249">
    <property type="entry name" value="Myb_DNA-binding"/>
    <property type="match status" value="1"/>
</dbReference>